<dbReference type="Gene3D" id="3.10.129.10">
    <property type="entry name" value="Hotdog Thioesterase"/>
    <property type="match status" value="1"/>
</dbReference>
<dbReference type="SUPFAM" id="SSF54637">
    <property type="entry name" value="Thioesterase/thiol ester dehydrase-isomerase"/>
    <property type="match status" value="1"/>
</dbReference>
<evidence type="ECO:0000256" key="2">
    <source>
        <dbReference type="ARBA" id="ARBA00022801"/>
    </source>
</evidence>
<comment type="similarity">
    <text evidence="1">Belongs to the 4-hydroxybenzoyl-CoA thioesterase family.</text>
</comment>
<dbReference type="KEGG" id="dov:DSCO28_46900"/>
<sequence>MFHFSVELTVGEQDVNYRNHASVNKYLVFFNKARIAYLAALGYDFDSETINPGLIVAESHCYYKKELGLGAVITVKCRIREINQKSIVMEFLITLKDQICAEGSVTLLYFDYQTSKVTAFPARFIKDAQAYEGLAAL</sequence>
<dbReference type="InterPro" id="IPR050563">
    <property type="entry name" value="4-hydroxybenzoyl-CoA_TE"/>
</dbReference>
<dbReference type="AlphaFoldDB" id="A0A5K7ZVC3"/>
<evidence type="ECO:0000313" key="3">
    <source>
        <dbReference type="EMBL" id="BBO84124.1"/>
    </source>
</evidence>
<reference evidence="3 4" key="1">
    <citation type="submission" date="2019-11" db="EMBL/GenBank/DDBJ databases">
        <title>Comparative genomics of hydrocarbon-degrading Desulfosarcina strains.</title>
        <authorList>
            <person name="Watanabe M."/>
            <person name="Kojima H."/>
            <person name="Fukui M."/>
        </authorList>
    </citation>
    <scope>NUCLEOTIDE SEQUENCE [LARGE SCALE GENOMIC DNA]</scope>
    <source>
        <strain evidence="3 4">28bB2T</strain>
    </source>
</reference>
<dbReference type="EMBL" id="AP021876">
    <property type="protein sequence ID" value="BBO84124.1"/>
    <property type="molecule type" value="Genomic_DNA"/>
</dbReference>
<dbReference type="InterPro" id="IPR029069">
    <property type="entry name" value="HotDog_dom_sf"/>
</dbReference>
<gene>
    <name evidence="3" type="ORF">DSCO28_46900</name>
</gene>
<evidence type="ECO:0000313" key="4">
    <source>
        <dbReference type="Proteomes" id="UP000425960"/>
    </source>
</evidence>
<name>A0A5K7ZVC3_9BACT</name>
<dbReference type="PANTHER" id="PTHR31793">
    <property type="entry name" value="4-HYDROXYBENZOYL-COA THIOESTERASE FAMILY MEMBER"/>
    <property type="match status" value="1"/>
</dbReference>
<dbReference type="PANTHER" id="PTHR31793:SF27">
    <property type="entry name" value="NOVEL THIOESTERASE SUPERFAMILY DOMAIN AND SAPOSIN A-TYPE DOMAIN CONTAINING PROTEIN (0610012H03RIK)"/>
    <property type="match status" value="1"/>
</dbReference>
<dbReference type="CDD" id="cd00586">
    <property type="entry name" value="4HBT"/>
    <property type="match status" value="1"/>
</dbReference>
<accession>A0A5K7ZVC3</accession>
<dbReference type="Pfam" id="PF13279">
    <property type="entry name" value="4HBT_2"/>
    <property type="match status" value="1"/>
</dbReference>
<protein>
    <recommendedName>
        <fullName evidence="5">Thioesterase</fullName>
    </recommendedName>
</protein>
<dbReference type="RefSeq" id="WP_155324145.1">
    <property type="nucleotide sequence ID" value="NZ_AP021876.1"/>
</dbReference>
<proteinExistence type="inferred from homology"/>
<keyword evidence="2" id="KW-0378">Hydrolase</keyword>
<dbReference type="GO" id="GO:0047617">
    <property type="term" value="F:fatty acyl-CoA hydrolase activity"/>
    <property type="evidence" value="ECO:0007669"/>
    <property type="project" value="TreeGrafter"/>
</dbReference>
<evidence type="ECO:0008006" key="5">
    <source>
        <dbReference type="Google" id="ProtNLM"/>
    </source>
</evidence>
<organism evidence="3 4">
    <name type="scientific">Desulfosarcina ovata subsp. sediminis</name>
    <dbReference type="NCBI Taxonomy" id="885957"/>
    <lineage>
        <taxon>Bacteria</taxon>
        <taxon>Pseudomonadati</taxon>
        <taxon>Thermodesulfobacteriota</taxon>
        <taxon>Desulfobacteria</taxon>
        <taxon>Desulfobacterales</taxon>
        <taxon>Desulfosarcinaceae</taxon>
        <taxon>Desulfosarcina</taxon>
    </lineage>
</organism>
<evidence type="ECO:0000256" key="1">
    <source>
        <dbReference type="ARBA" id="ARBA00005953"/>
    </source>
</evidence>
<dbReference type="Proteomes" id="UP000425960">
    <property type="component" value="Chromosome"/>
</dbReference>